<dbReference type="GO" id="GO:0008932">
    <property type="term" value="F:lytic endotransglycosylase activity"/>
    <property type="evidence" value="ECO:0007669"/>
    <property type="project" value="TreeGrafter"/>
</dbReference>
<dbReference type="PROSITE" id="PS51782">
    <property type="entry name" value="LYSM"/>
    <property type="match status" value="2"/>
</dbReference>
<evidence type="ECO:0000313" key="3">
    <source>
        <dbReference type="EMBL" id="MBS4539166.1"/>
    </source>
</evidence>
<dbReference type="InterPro" id="IPR018392">
    <property type="entry name" value="LysM"/>
</dbReference>
<gene>
    <name evidence="3" type="ORF">GOQ27_11885</name>
</gene>
<dbReference type="PANTHER" id="PTHR33734:SF22">
    <property type="entry name" value="MEMBRANE-BOUND LYTIC MUREIN TRANSGLYCOSYLASE D"/>
    <property type="match status" value="1"/>
</dbReference>
<feature type="domain" description="LysM" evidence="2">
    <location>
        <begin position="75"/>
        <end position="119"/>
    </location>
</feature>
<sequence length="123" mass="14037">MNITDYNNQNIKVCPMGTDKYVIAPTDTFYKLSRLFNTTIDELKELNPEINPERLKIGQEVCVPVPSLLPCTDGEFYTVQDGDTLYKIAKAYGISLDKIIQRNPFINPNLIYVGQQICVPYKE</sequence>
<dbReference type="Proteomes" id="UP000724672">
    <property type="component" value="Unassembled WGS sequence"/>
</dbReference>
<dbReference type="EMBL" id="WSFT01000042">
    <property type="protein sequence ID" value="MBS4539166.1"/>
    <property type="molecule type" value="Genomic_DNA"/>
</dbReference>
<dbReference type="CDD" id="cd00118">
    <property type="entry name" value="LysM"/>
    <property type="match status" value="2"/>
</dbReference>
<evidence type="ECO:0000259" key="2">
    <source>
        <dbReference type="PROSITE" id="PS51782"/>
    </source>
</evidence>
<keyword evidence="4" id="KW-1185">Reference proteome</keyword>
<protein>
    <submittedName>
        <fullName evidence="3">LysM peptidoglycan-binding domain-containing protein</fullName>
    </submittedName>
</protein>
<dbReference type="SMART" id="SM00257">
    <property type="entry name" value="LysM"/>
    <property type="match status" value="2"/>
</dbReference>
<dbReference type="Pfam" id="PF01476">
    <property type="entry name" value="LysM"/>
    <property type="match status" value="2"/>
</dbReference>
<comment type="caution">
    <text evidence="3">The sequence shown here is derived from an EMBL/GenBank/DDBJ whole genome shotgun (WGS) entry which is preliminary data.</text>
</comment>
<reference evidence="3" key="1">
    <citation type="submission" date="2019-12" db="EMBL/GenBank/DDBJ databases">
        <title>Clostridiaceae gen. nov. sp. nov., isolated from sediment in Xinjiang, China.</title>
        <authorList>
            <person name="Zhang R."/>
        </authorList>
    </citation>
    <scope>NUCLEOTIDE SEQUENCE</scope>
    <source>
        <strain evidence="3">D2Q-11</strain>
    </source>
</reference>
<dbReference type="Gene3D" id="3.10.350.10">
    <property type="entry name" value="LysM domain"/>
    <property type="match status" value="2"/>
</dbReference>
<name>A0A942Z746_9FIRM</name>
<dbReference type="InterPro" id="IPR001387">
    <property type="entry name" value="Cro/C1-type_HTH"/>
</dbReference>
<dbReference type="PROSITE" id="PS50943">
    <property type="entry name" value="HTH_CROC1"/>
    <property type="match status" value="1"/>
</dbReference>
<dbReference type="InterPro" id="IPR036779">
    <property type="entry name" value="LysM_dom_sf"/>
</dbReference>
<proteinExistence type="predicted"/>
<organism evidence="3 4">
    <name type="scientific">Anaeromonas frigoriresistens</name>
    <dbReference type="NCBI Taxonomy" id="2683708"/>
    <lineage>
        <taxon>Bacteria</taxon>
        <taxon>Bacillati</taxon>
        <taxon>Bacillota</taxon>
        <taxon>Tissierellia</taxon>
        <taxon>Tissierellales</taxon>
        <taxon>Thermohalobacteraceae</taxon>
        <taxon>Anaeromonas</taxon>
    </lineage>
</organism>
<dbReference type="PANTHER" id="PTHR33734">
    <property type="entry name" value="LYSM DOMAIN-CONTAINING GPI-ANCHORED PROTEIN 2"/>
    <property type="match status" value="1"/>
</dbReference>
<feature type="domain" description="HTH cro/C1-type" evidence="1">
    <location>
        <begin position="83"/>
        <end position="99"/>
    </location>
</feature>
<dbReference type="SUPFAM" id="SSF54106">
    <property type="entry name" value="LysM domain"/>
    <property type="match status" value="2"/>
</dbReference>
<feature type="domain" description="LysM" evidence="2">
    <location>
        <begin position="19"/>
        <end position="63"/>
    </location>
</feature>
<dbReference type="RefSeq" id="WP_203367091.1">
    <property type="nucleotide sequence ID" value="NZ_WSFT01000042.1"/>
</dbReference>
<dbReference type="AlphaFoldDB" id="A0A942Z746"/>
<evidence type="ECO:0000259" key="1">
    <source>
        <dbReference type="PROSITE" id="PS50943"/>
    </source>
</evidence>
<evidence type="ECO:0000313" key="4">
    <source>
        <dbReference type="Proteomes" id="UP000724672"/>
    </source>
</evidence>
<accession>A0A942Z746</accession>